<evidence type="ECO:0008006" key="3">
    <source>
        <dbReference type="Google" id="ProtNLM"/>
    </source>
</evidence>
<proteinExistence type="predicted"/>
<keyword evidence="2" id="KW-1185">Reference proteome</keyword>
<evidence type="ECO:0000313" key="1">
    <source>
        <dbReference type="EMBL" id="SFN76697.1"/>
    </source>
</evidence>
<gene>
    <name evidence="1" type="ORF">SAMN05216516_12011</name>
</gene>
<dbReference type="Proteomes" id="UP000242222">
    <property type="component" value="Unassembled WGS sequence"/>
</dbReference>
<dbReference type="Gene3D" id="3.30.50.20">
    <property type="entry name" value="prophage-derive protein ybcO"/>
    <property type="match status" value="1"/>
</dbReference>
<sequence>MIYRSPKWLKAVREIECCVLCGAYGVQAAHRNEGKGTGLKVDDSLTAALCPECHSRIDNGKDMSRDERRHEMDRAIVLTLQKLSREGRLTVQ</sequence>
<dbReference type="EMBL" id="FOVC01000020">
    <property type="protein sequence ID" value="SFN76697.1"/>
    <property type="molecule type" value="Genomic_DNA"/>
</dbReference>
<dbReference type="AlphaFoldDB" id="A0A1I5BPY3"/>
<name>A0A1I5BPY3_9GAMM</name>
<organism evidence="1 2">
    <name type="scientific">Izhakiella capsodis</name>
    <dbReference type="NCBI Taxonomy" id="1367852"/>
    <lineage>
        <taxon>Bacteria</taxon>
        <taxon>Pseudomonadati</taxon>
        <taxon>Pseudomonadota</taxon>
        <taxon>Gammaproteobacteria</taxon>
        <taxon>Enterobacterales</taxon>
        <taxon>Erwiniaceae</taxon>
        <taxon>Izhakiella</taxon>
    </lineage>
</organism>
<protein>
    <recommendedName>
        <fullName evidence="3">HNH endonuclease</fullName>
    </recommendedName>
</protein>
<dbReference type="STRING" id="1367852.SAMN05216516_12011"/>
<evidence type="ECO:0000313" key="2">
    <source>
        <dbReference type="Proteomes" id="UP000242222"/>
    </source>
</evidence>
<accession>A0A1I5BPY3</accession>
<reference evidence="2" key="1">
    <citation type="submission" date="2016-10" db="EMBL/GenBank/DDBJ databases">
        <authorList>
            <person name="Varghese N."/>
            <person name="Submissions S."/>
        </authorList>
    </citation>
    <scope>NUCLEOTIDE SEQUENCE [LARGE SCALE GENOMIC DNA]</scope>
    <source>
        <strain evidence="2">N6PO6</strain>
    </source>
</reference>